<dbReference type="InterPro" id="IPR014717">
    <property type="entry name" value="Transl_elong_EF1B/ribsomal_bS6"/>
</dbReference>
<comment type="similarity">
    <text evidence="1 6">Belongs to the bacterial ribosomal protein bS6 family.</text>
</comment>
<feature type="region of interest" description="Disordered" evidence="7">
    <location>
        <begin position="111"/>
        <end position="149"/>
    </location>
</feature>
<evidence type="ECO:0000256" key="1">
    <source>
        <dbReference type="ARBA" id="ARBA00009512"/>
    </source>
</evidence>
<organism evidence="8">
    <name type="scientific">uncultured Desulfobacterium sp</name>
    <dbReference type="NCBI Taxonomy" id="201089"/>
    <lineage>
        <taxon>Bacteria</taxon>
        <taxon>Pseudomonadati</taxon>
        <taxon>Thermodesulfobacteriota</taxon>
        <taxon>Desulfobacteria</taxon>
        <taxon>Desulfobacterales</taxon>
        <taxon>Desulfobacteriaceae</taxon>
        <taxon>Desulfobacterium</taxon>
        <taxon>environmental samples</taxon>
    </lineage>
</organism>
<feature type="compositionally biased region" description="Acidic residues" evidence="7">
    <location>
        <begin position="128"/>
        <end position="141"/>
    </location>
</feature>
<gene>
    <name evidence="6" type="primary">rpsF</name>
    <name evidence="8" type="ORF">N47_J06420</name>
</gene>
<proteinExistence type="inferred from homology"/>
<dbReference type="CDD" id="cd00473">
    <property type="entry name" value="bS6"/>
    <property type="match status" value="1"/>
</dbReference>
<dbReference type="Pfam" id="PF01250">
    <property type="entry name" value="Ribosomal_S6"/>
    <property type="match status" value="1"/>
</dbReference>
<dbReference type="GO" id="GO:0003735">
    <property type="term" value="F:structural constituent of ribosome"/>
    <property type="evidence" value="ECO:0007669"/>
    <property type="project" value="InterPro"/>
</dbReference>
<keyword evidence="2 6" id="KW-0689">Ribosomal protein</keyword>
<dbReference type="InterPro" id="IPR000529">
    <property type="entry name" value="Ribosomal_bS6"/>
</dbReference>
<dbReference type="PANTHER" id="PTHR21011:SF1">
    <property type="entry name" value="SMALL RIBOSOMAL SUBUNIT PROTEIN BS6M"/>
    <property type="match status" value="1"/>
</dbReference>
<dbReference type="Gene3D" id="3.30.70.60">
    <property type="match status" value="1"/>
</dbReference>
<accession>E1YGG7</accession>
<evidence type="ECO:0000313" key="8">
    <source>
        <dbReference type="EMBL" id="CBX29661.1"/>
    </source>
</evidence>
<dbReference type="NCBIfam" id="TIGR00166">
    <property type="entry name" value="S6"/>
    <property type="match status" value="1"/>
</dbReference>
<dbReference type="GO" id="GO:0005737">
    <property type="term" value="C:cytoplasm"/>
    <property type="evidence" value="ECO:0007669"/>
    <property type="project" value="UniProtKB-ARBA"/>
</dbReference>
<evidence type="ECO:0000256" key="4">
    <source>
        <dbReference type="ARBA" id="ARBA00035104"/>
    </source>
</evidence>
<reference evidence="8" key="1">
    <citation type="journal article" date="2011" name="Environ. Microbiol.">
        <title>Genomic insights into the metabolic potential of the polycyclic aromatic hydrocarbon degrading sulfate-reducing Deltaproteobacterium N47.</title>
        <authorList>
            <person name="Bergmann F."/>
            <person name="Selesi D."/>
            <person name="Weinmaier T."/>
            <person name="Tischler P."/>
            <person name="Rattei T."/>
            <person name="Meckenstock R.U."/>
        </authorList>
    </citation>
    <scope>NUCLEOTIDE SEQUENCE</scope>
</reference>
<evidence type="ECO:0000256" key="3">
    <source>
        <dbReference type="ARBA" id="ARBA00023274"/>
    </source>
</evidence>
<dbReference type="EMBL" id="FR695872">
    <property type="protein sequence ID" value="CBX29661.1"/>
    <property type="molecule type" value="Genomic_DNA"/>
</dbReference>
<dbReference type="InterPro" id="IPR035980">
    <property type="entry name" value="Ribosomal_bS6_sf"/>
</dbReference>
<name>E1YGG7_9BACT</name>
<dbReference type="HAMAP" id="MF_00360">
    <property type="entry name" value="Ribosomal_bS6"/>
    <property type="match status" value="1"/>
</dbReference>
<dbReference type="GO" id="GO:1990904">
    <property type="term" value="C:ribonucleoprotein complex"/>
    <property type="evidence" value="ECO:0007669"/>
    <property type="project" value="UniProtKB-KW"/>
</dbReference>
<keyword evidence="3 6" id="KW-0687">Ribonucleoprotein</keyword>
<sequence length="149" mass="17132">MRRYETTVIIDPDIPPENRAPLLEKINEIISQKDGFLVKLNEWGTQKLAYEISKKTRGHYVHLDFCGTGLLVSEMERFFRIDDRVLKFMTILLEKNVDIEKIKAKIAELEAEAASSAQMNKSEKTDPISEENETEPEDAITENDSSEKE</sequence>
<evidence type="ECO:0000256" key="7">
    <source>
        <dbReference type="SAM" id="MobiDB-lite"/>
    </source>
</evidence>
<evidence type="ECO:0000256" key="6">
    <source>
        <dbReference type="HAMAP-Rule" id="MF_00360"/>
    </source>
</evidence>
<dbReference type="GO" id="GO:0006412">
    <property type="term" value="P:translation"/>
    <property type="evidence" value="ECO:0007669"/>
    <property type="project" value="UniProtKB-UniRule"/>
</dbReference>
<dbReference type="PANTHER" id="PTHR21011">
    <property type="entry name" value="MITOCHONDRIAL 28S RIBOSOMAL PROTEIN S6"/>
    <property type="match status" value="1"/>
</dbReference>
<dbReference type="SUPFAM" id="SSF54995">
    <property type="entry name" value="Ribosomal protein S6"/>
    <property type="match status" value="1"/>
</dbReference>
<evidence type="ECO:0000256" key="5">
    <source>
        <dbReference type="ARBA" id="ARBA00035294"/>
    </source>
</evidence>
<dbReference type="GO" id="GO:0005840">
    <property type="term" value="C:ribosome"/>
    <property type="evidence" value="ECO:0007669"/>
    <property type="project" value="UniProtKB-KW"/>
</dbReference>
<keyword evidence="6" id="KW-0699">rRNA-binding</keyword>
<keyword evidence="6" id="KW-0694">RNA-binding</keyword>
<comment type="function">
    <text evidence="4 6">Binds together with bS18 to 16S ribosomal RNA.</text>
</comment>
<dbReference type="AlphaFoldDB" id="E1YGG7"/>
<dbReference type="GO" id="GO:0070181">
    <property type="term" value="F:small ribosomal subunit rRNA binding"/>
    <property type="evidence" value="ECO:0007669"/>
    <property type="project" value="TreeGrafter"/>
</dbReference>
<dbReference type="InterPro" id="IPR020814">
    <property type="entry name" value="Ribosomal_S6_plastid/chlpt"/>
</dbReference>
<evidence type="ECO:0000256" key="2">
    <source>
        <dbReference type="ARBA" id="ARBA00022980"/>
    </source>
</evidence>
<protein>
    <recommendedName>
        <fullName evidence="5 6">Small ribosomal subunit protein bS6</fullName>
    </recommendedName>
</protein>